<evidence type="ECO:0000259" key="4">
    <source>
        <dbReference type="PROSITE" id="PS51194"/>
    </source>
</evidence>
<feature type="domain" description="Helicase ATP-binding" evidence="3">
    <location>
        <begin position="109"/>
        <end position="285"/>
    </location>
</feature>
<keyword evidence="1" id="KW-0067">ATP-binding</keyword>
<keyword evidence="1" id="KW-0547">Nucleotide-binding</keyword>
<feature type="region of interest" description="Disordered" evidence="2">
    <location>
        <begin position="29"/>
        <end position="50"/>
    </location>
</feature>
<accession>A0AAF0DNH3</accession>
<dbReference type="EMBL" id="CP120630">
    <property type="protein sequence ID" value="WEW60952.1"/>
    <property type="molecule type" value="Genomic_DNA"/>
</dbReference>
<evidence type="ECO:0000259" key="3">
    <source>
        <dbReference type="PROSITE" id="PS51192"/>
    </source>
</evidence>
<dbReference type="PROSITE" id="PS51192">
    <property type="entry name" value="HELICASE_ATP_BIND_1"/>
    <property type="match status" value="1"/>
</dbReference>
<dbReference type="Gene3D" id="3.40.50.300">
    <property type="entry name" value="P-loop containing nucleotide triphosphate hydrolases"/>
    <property type="match status" value="2"/>
</dbReference>
<sequence>MSSQTVDARLDSLTFTKSTDDAVRLLESVESDSEDEASELHRSSPSEQRQKQNLRFKALLSARAEAITADEIREAIKVTKDSELSMSNIFAKQDFACTIHDPREYQIELFEKAKKSNIIAVLDTGSGKTLIAVLLLKYILEQELIDRSAGEPHRVDSVTLVFQQAAVLQNNIDQKIAKFCGAMETDLWNRETWAKHLSNNMVIVCTAEVLHQCLLHSFVKMEKINLLIFDEAHHAKKDHPYARIVKDFYLKEAGSKRPKIFGMTASPVDAKVDVVKAASQIATASNLSLLRQTVARPNEQLWTYDRLGKPFQTQLYKDLHSRFGDVRALEKFFAYALDASSALGAWCADWIWSYALAEVSLPKLEGRAARTTMGNLPIAKFVKPEAEVQRIRAAAEVVRSHVFEDPKDRPELLSPKVRRLHYELLKYFERHTDTKCIVFTEQRHTARILCNLFTKIGTQHLRPGVLIGVRSDTSGGTNISFRQQVLEVVAFRKGDVNCLFATSVAEEGLDIPDCNLVVRVVDEQDT</sequence>
<evidence type="ECO:0000313" key="6">
    <source>
        <dbReference type="Proteomes" id="UP001219355"/>
    </source>
</evidence>
<name>A0AAF0DNH3_9EURO</name>
<dbReference type="SUPFAM" id="SSF52540">
    <property type="entry name" value="P-loop containing nucleoside triphosphate hydrolases"/>
    <property type="match status" value="1"/>
</dbReference>
<dbReference type="Pfam" id="PF04851">
    <property type="entry name" value="ResIII"/>
    <property type="match status" value="1"/>
</dbReference>
<evidence type="ECO:0000256" key="1">
    <source>
        <dbReference type="ARBA" id="ARBA00022806"/>
    </source>
</evidence>
<keyword evidence="6" id="KW-1185">Reference proteome</keyword>
<keyword evidence="1" id="KW-0378">Hydrolase</keyword>
<protein>
    <submittedName>
        <fullName evidence="5">Dicer-like protein 1</fullName>
    </submittedName>
</protein>
<dbReference type="SMART" id="SM00487">
    <property type="entry name" value="DEXDc"/>
    <property type="match status" value="1"/>
</dbReference>
<dbReference type="InterPro" id="IPR006935">
    <property type="entry name" value="Helicase/UvrB_N"/>
</dbReference>
<dbReference type="AlphaFoldDB" id="A0AAF0DNH3"/>
<dbReference type="InterPro" id="IPR051363">
    <property type="entry name" value="RLR_Helicase"/>
</dbReference>
<feature type="compositionally biased region" description="Basic and acidic residues" evidence="2">
    <location>
        <begin position="38"/>
        <end position="50"/>
    </location>
</feature>
<dbReference type="InterPro" id="IPR014001">
    <property type="entry name" value="Helicase_ATP-bd"/>
</dbReference>
<reference evidence="5" key="1">
    <citation type="submission" date="2023-03" db="EMBL/GenBank/DDBJ databases">
        <title>Emydomyces testavorans Genome Sequence.</title>
        <authorList>
            <person name="Hoyer L."/>
        </authorList>
    </citation>
    <scope>NUCLEOTIDE SEQUENCE</scope>
    <source>
        <strain evidence="5">16-2883</strain>
    </source>
</reference>
<evidence type="ECO:0000256" key="2">
    <source>
        <dbReference type="SAM" id="MobiDB-lite"/>
    </source>
</evidence>
<keyword evidence="1" id="KW-0347">Helicase</keyword>
<dbReference type="Pfam" id="PF00271">
    <property type="entry name" value="Helicase_C"/>
    <property type="match status" value="1"/>
</dbReference>
<dbReference type="Proteomes" id="UP001219355">
    <property type="component" value="Chromosome 4"/>
</dbReference>
<dbReference type="InterPro" id="IPR001650">
    <property type="entry name" value="Helicase_C-like"/>
</dbReference>
<dbReference type="GO" id="GO:0004386">
    <property type="term" value="F:helicase activity"/>
    <property type="evidence" value="ECO:0007669"/>
    <property type="project" value="UniProtKB-KW"/>
</dbReference>
<dbReference type="GO" id="GO:0005524">
    <property type="term" value="F:ATP binding"/>
    <property type="evidence" value="ECO:0007669"/>
    <property type="project" value="InterPro"/>
</dbReference>
<dbReference type="InterPro" id="IPR027417">
    <property type="entry name" value="P-loop_NTPase"/>
</dbReference>
<dbReference type="PANTHER" id="PTHR14074:SF16">
    <property type="entry name" value="ANTIVIRAL INNATE IMMUNE RESPONSE RECEPTOR RIG-I"/>
    <property type="match status" value="1"/>
</dbReference>
<gene>
    <name evidence="5" type="primary">dcl1_1</name>
    <name evidence="5" type="ORF">PRK78_006440</name>
</gene>
<organism evidence="5 6">
    <name type="scientific">Emydomyces testavorans</name>
    <dbReference type="NCBI Taxonomy" id="2070801"/>
    <lineage>
        <taxon>Eukaryota</taxon>
        <taxon>Fungi</taxon>
        <taxon>Dikarya</taxon>
        <taxon>Ascomycota</taxon>
        <taxon>Pezizomycotina</taxon>
        <taxon>Eurotiomycetes</taxon>
        <taxon>Eurotiomycetidae</taxon>
        <taxon>Onygenales</taxon>
        <taxon>Nannizziopsiaceae</taxon>
        <taxon>Emydomyces</taxon>
    </lineage>
</organism>
<feature type="domain" description="Helicase C-terminal" evidence="4">
    <location>
        <begin position="416"/>
        <end position="526"/>
    </location>
</feature>
<dbReference type="GO" id="GO:0003677">
    <property type="term" value="F:DNA binding"/>
    <property type="evidence" value="ECO:0007669"/>
    <property type="project" value="InterPro"/>
</dbReference>
<dbReference type="GO" id="GO:0005737">
    <property type="term" value="C:cytoplasm"/>
    <property type="evidence" value="ECO:0007669"/>
    <property type="project" value="TreeGrafter"/>
</dbReference>
<dbReference type="GO" id="GO:0016787">
    <property type="term" value="F:hydrolase activity"/>
    <property type="evidence" value="ECO:0007669"/>
    <property type="project" value="InterPro"/>
</dbReference>
<evidence type="ECO:0000313" key="5">
    <source>
        <dbReference type="EMBL" id="WEW60952.1"/>
    </source>
</evidence>
<dbReference type="PANTHER" id="PTHR14074">
    <property type="entry name" value="HELICASE WITH DEATH DOMAIN-RELATED"/>
    <property type="match status" value="1"/>
</dbReference>
<dbReference type="PROSITE" id="PS51194">
    <property type="entry name" value="HELICASE_CTER"/>
    <property type="match status" value="1"/>
</dbReference>
<proteinExistence type="predicted"/>
<dbReference type="CDD" id="cd18034">
    <property type="entry name" value="DEXHc_dicer"/>
    <property type="match status" value="1"/>
</dbReference>